<evidence type="ECO:0000256" key="3">
    <source>
        <dbReference type="ARBA" id="ARBA00022475"/>
    </source>
</evidence>
<sequence length="318" mass="33941">MTRLVARRLFISVALVFFISLLTFVLQTLAPGDVAKTILGCAGETASCPEQQYQALRHELGLDQPLMVQYWQWFSQAITGDLGVSPVSGLDVSSAILSRLPVTASLVLLGTAATALVGVSVGVLSAVRGGRLGRVVDVLSLVGYALPNFWLALVFMTLFSVTLGLLPATGYVPIDVSPRGWVLSLILPVGTLMLASMAGFAKQTRDSMLESLSQEYVRFLRANGASEPSIVFRHALRNAAIPVVTMVGMLFVGLFSGAVFIESVFALPGMGRLAVQATLGHDLPIVQGVVVIFTLIVVITNLVVDLVYGWLNPKVRVT</sequence>
<evidence type="ECO:0000256" key="6">
    <source>
        <dbReference type="ARBA" id="ARBA00023136"/>
    </source>
</evidence>
<evidence type="ECO:0000256" key="4">
    <source>
        <dbReference type="ARBA" id="ARBA00022692"/>
    </source>
</evidence>
<dbReference type="PANTHER" id="PTHR43163:SF6">
    <property type="entry name" value="DIPEPTIDE TRANSPORT SYSTEM PERMEASE PROTEIN DPPB-RELATED"/>
    <property type="match status" value="1"/>
</dbReference>
<gene>
    <name evidence="9" type="ORF">SAMN04488561_1754</name>
</gene>
<keyword evidence="10" id="KW-1185">Reference proteome</keyword>
<keyword evidence="6 7" id="KW-0472">Membrane</keyword>
<evidence type="ECO:0000313" key="9">
    <source>
        <dbReference type="EMBL" id="SEE56332.1"/>
    </source>
</evidence>
<dbReference type="Pfam" id="PF19300">
    <property type="entry name" value="BPD_transp_1_N"/>
    <property type="match status" value="1"/>
</dbReference>
<evidence type="ECO:0000313" key="10">
    <source>
        <dbReference type="Proteomes" id="UP000181980"/>
    </source>
</evidence>
<reference evidence="10" key="1">
    <citation type="submission" date="2016-10" db="EMBL/GenBank/DDBJ databases">
        <authorList>
            <person name="Varghese N."/>
            <person name="Submissions S."/>
        </authorList>
    </citation>
    <scope>NUCLEOTIDE SEQUENCE [LARGE SCALE GENOMIC DNA]</scope>
    <source>
        <strain evidence="10">DSM 45237</strain>
    </source>
</reference>
<name>A0A1H5JV57_9ACTN</name>
<keyword evidence="2 7" id="KW-0813">Transport</keyword>
<dbReference type="STRING" id="561176.SAMN04488561_1754"/>
<comment type="similarity">
    <text evidence="7">Belongs to the binding-protein-dependent transport system permease family.</text>
</comment>
<feature type="domain" description="ABC transmembrane type-1" evidence="8">
    <location>
        <begin position="100"/>
        <end position="308"/>
    </location>
</feature>
<feature type="transmembrane region" description="Helical" evidence="7">
    <location>
        <begin position="239"/>
        <end position="265"/>
    </location>
</feature>
<dbReference type="PROSITE" id="PS50928">
    <property type="entry name" value="ABC_TM1"/>
    <property type="match status" value="1"/>
</dbReference>
<accession>A0A1H5JV57</accession>
<evidence type="ECO:0000256" key="1">
    <source>
        <dbReference type="ARBA" id="ARBA00004651"/>
    </source>
</evidence>
<dbReference type="EMBL" id="FNUC01000003">
    <property type="protein sequence ID" value="SEE56332.1"/>
    <property type="molecule type" value="Genomic_DNA"/>
</dbReference>
<dbReference type="GO" id="GO:0005886">
    <property type="term" value="C:plasma membrane"/>
    <property type="evidence" value="ECO:0007669"/>
    <property type="project" value="UniProtKB-SubCell"/>
</dbReference>
<dbReference type="SUPFAM" id="SSF161098">
    <property type="entry name" value="MetI-like"/>
    <property type="match status" value="1"/>
</dbReference>
<dbReference type="GO" id="GO:0055085">
    <property type="term" value="P:transmembrane transport"/>
    <property type="evidence" value="ECO:0007669"/>
    <property type="project" value="InterPro"/>
</dbReference>
<evidence type="ECO:0000259" key="8">
    <source>
        <dbReference type="PROSITE" id="PS50928"/>
    </source>
</evidence>
<dbReference type="AlphaFoldDB" id="A0A1H5JV57"/>
<keyword evidence="3" id="KW-1003">Cell membrane</keyword>
<keyword evidence="5 7" id="KW-1133">Transmembrane helix</keyword>
<dbReference type="Pfam" id="PF00528">
    <property type="entry name" value="BPD_transp_1"/>
    <property type="match status" value="1"/>
</dbReference>
<dbReference type="InterPro" id="IPR045621">
    <property type="entry name" value="BPD_transp_1_N"/>
</dbReference>
<proteinExistence type="inferred from homology"/>
<dbReference type="Gene3D" id="1.10.3720.10">
    <property type="entry name" value="MetI-like"/>
    <property type="match status" value="1"/>
</dbReference>
<evidence type="ECO:0000256" key="2">
    <source>
        <dbReference type="ARBA" id="ARBA00022448"/>
    </source>
</evidence>
<feature type="transmembrane region" description="Helical" evidence="7">
    <location>
        <begin position="181"/>
        <end position="201"/>
    </location>
</feature>
<dbReference type="Proteomes" id="UP000181980">
    <property type="component" value="Unassembled WGS sequence"/>
</dbReference>
<feature type="transmembrane region" description="Helical" evidence="7">
    <location>
        <begin position="9"/>
        <end position="30"/>
    </location>
</feature>
<dbReference type="InterPro" id="IPR000515">
    <property type="entry name" value="MetI-like"/>
</dbReference>
<keyword evidence="4 7" id="KW-0812">Transmembrane</keyword>
<comment type="subcellular location">
    <subcellularLocation>
        <location evidence="1 7">Cell membrane</location>
        <topology evidence="1 7">Multi-pass membrane protein</topology>
    </subcellularLocation>
</comment>
<feature type="transmembrane region" description="Helical" evidence="7">
    <location>
        <begin position="106"/>
        <end position="127"/>
    </location>
</feature>
<dbReference type="PANTHER" id="PTHR43163">
    <property type="entry name" value="DIPEPTIDE TRANSPORT SYSTEM PERMEASE PROTEIN DPPB-RELATED"/>
    <property type="match status" value="1"/>
</dbReference>
<dbReference type="CDD" id="cd06261">
    <property type="entry name" value="TM_PBP2"/>
    <property type="match status" value="1"/>
</dbReference>
<feature type="transmembrane region" description="Helical" evidence="7">
    <location>
        <begin position="139"/>
        <end position="161"/>
    </location>
</feature>
<feature type="transmembrane region" description="Helical" evidence="7">
    <location>
        <begin position="285"/>
        <end position="311"/>
    </location>
</feature>
<organism evidence="9 10">
    <name type="scientific">Jiangella alba</name>
    <dbReference type="NCBI Taxonomy" id="561176"/>
    <lineage>
        <taxon>Bacteria</taxon>
        <taxon>Bacillati</taxon>
        <taxon>Actinomycetota</taxon>
        <taxon>Actinomycetes</taxon>
        <taxon>Jiangellales</taxon>
        <taxon>Jiangellaceae</taxon>
        <taxon>Jiangella</taxon>
    </lineage>
</organism>
<dbReference type="RefSeq" id="WP_069110895.1">
    <property type="nucleotide sequence ID" value="NZ_FNUC01000003.1"/>
</dbReference>
<dbReference type="OrthoDB" id="9778910at2"/>
<evidence type="ECO:0000256" key="5">
    <source>
        <dbReference type="ARBA" id="ARBA00022989"/>
    </source>
</evidence>
<dbReference type="InterPro" id="IPR035906">
    <property type="entry name" value="MetI-like_sf"/>
</dbReference>
<evidence type="ECO:0000256" key="7">
    <source>
        <dbReference type="RuleBase" id="RU363032"/>
    </source>
</evidence>
<protein>
    <submittedName>
        <fullName evidence="9">Peptide/nickel transport system permease protein</fullName>
    </submittedName>
</protein>